<evidence type="ECO:0000259" key="8">
    <source>
        <dbReference type="PROSITE" id="PS51085"/>
    </source>
</evidence>
<dbReference type="GO" id="GO:0005506">
    <property type="term" value="F:iron ion binding"/>
    <property type="evidence" value="ECO:0007669"/>
    <property type="project" value="InterPro"/>
</dbReference>
<dbReference type="PANTHER" id="PTHR11908">
    <property type="entry name" value="XANTHINE DEHYDROGENASE"/>
    <property type="match status" value="1"/>
</dbReference>
<dbReference type="InterPro" id="IPR016169">
    <property type="entry name" value="FAD-bd_PCMH_sub2"/>
</dbReference>
<dbReference type="InterPro" id="IPR036884">
    <property type="entry name" value="2Fe-2S-bd_dom_sf"/>
</dbReference>
<dbReference type="PROSITE" id="PS51085">
    <property type="entry name" value="2FE2S_FER_2"/>
    <property type="match status" value="1"/>
</dbReference>
<dbReference type="PIRSF" id="PIRSF000127">
    <property type="entry name" value="Xanthine_DH"/>
    <property type="match status" value="1"/>
</dbReference>
<dbReference type="EMBL" id="BHZD01000001">
    <property type="protein sequence ID" value="GCD46021.1"/>
    <property type="molecule type" value="Genomic_DNA"/>
</dbReference>
<dbReference type="SUPFAM" id="SSF47741">
    <property type="entry name" value="CO dehydrogenase ISP C-domain like"/>
    <property type="match status" value="1"/>
</dbReference>
<evidence type="ECO:0000256" key="4">
    <source>
        <dbReference type="ARBA" id="ARBA00022723"/>
    </source>
</evidence>
<dbReference type="Proteomes" id="UP000286746">
    <property type="component" value="Unassembled WGS sequence"/>
</dbReference>
<dbReference type="Pfam" id="PF01799">
    <property type="entry name" value="Fer2_2"/>
    <property type="match status" value="1"/>
</dbReference>
<dbReference type="SUPFAM" id="SSF54292">
    <property type="entry name" value="2Fe-2S ferredoxin-like"/>
    <property type="match status" value="1"/>
</dbReference>
<evidence type="ECO:0000256" key="2">
    <source>
        <dbReference type="ARBA" id="ARBA00001974"/>
    </source>
</evidence>
<feature type="domain" description="FAD-binding PCMH-type" evidence="9">
    <location>
        <begin position="23"/>
        <end position="219"/>
    </location>
</feature>
<sequence length="1280" mass="134742">MCGRVSCAWLRVVEGLACFTRGMDLHAVREVLGVGTAGEAGEIRGARGRSEWRAGDAWLGGGTYLFSEPQPGVRRLLDLSRAGWEPFRWLPDGALEIAATCTVAEVSRFGSSGGGGGGGRSSSGIGGLPVGVLFEQCCRAFLASFKIWNTATVGGNLCLALPAAPMVALTAALDGTCLLLAVDGTERRLPVTDLVTGAGRNALAEGELLRSVTLPARALERRTAFRQTSLYGLGRSAALLIGTRDPVDGAFTLTITAATVRPVRLRFPEPPSAPELRAAVGRAVPDDGWFDDVHGLPEWRRHMTYRMGEEIREELGREELGREGWGRSGVSLGQGAPSRAWGRSAVPLPSASVRPRSRASFRAEVDGTSTSTAPRPGQCLRTYLRERGSFGVKKGCDAGDCGACTVHVDGEPVHSCVYPAVRVDGRSVTTVEGLADAGPDGEASGRLHPVQRKFLEAQGFQCGFCTAGFVMTAAALDEELLADLPRAFKGNLCRCTGYRAIEDAVRGVRHIEEPTADDAVGRNAPAPGGREVVTGTARYTFDLDLDGGTGALSGLLHMKLLRSPHAHARITAVDTRAALRVPGVHAVFTHHDAPDRRFSTAQHEHPEDDPHDTRLLDDTVRHVGQRVAAVVADSEAAAEEGCRRVEVTYEVLPAVLTPEEALLPGAPVVHAREAAELSEAGLSGANVAGEVHGEIGDVERGFAAADAVYEETFRTPRAQHASLETHGAVAYFEGSVPDGPDAPGPRRLVVRTSTQAPYLVRRSLCSLLDLPPEAVRVVAGRVGGAFGGKQEMLVEDVVALAALRTGRPVKLEFTRAEQFHGATTRHPFTVRVKAGARRDGTLTALQLHVVSDTGAYGNHARTVLSHGCVDALALYRCPNKKADGFAVHTHTVPAGAFRGYGLGQVVFALESALDELARRLGVDPLLLRERNVVRPGDALETVVGGVTDLRIGSYGLDACLRKLREVSASTGVDVACGPAGSDGPEAPPGWLVGDGSAVSMIAAAGPGGHFADARVTLTEDGTYELAVGSIESGNGTTTALRQIAAAELGITSARIVVRQADTDVVGHDTGAFGSAGTVVAGEAVLRAARSLARLVRVRAARGDGDGPLTGYGRSAGTPRTVAFNAHWFRVAVDPDSGEIRILRSVHVADAGTVINPMQCRGQVEGGVAQALGVALFEDVRLDGRGAVCTAAFREYRLPAFADVPRTEVYFTPTSDAIGPAGAKSMSESPFNPVAPALANALRAATGVRFTRLPLARDRVWRELSREGPGTPPYGRGNSYG</sequence>
<dbReference type="InterPro" id="IPR002346">
    <property type="entry name" value="Mopterin_DH_FAD-bd"/>
</dbReference>
<dbReference type="InterPro" id="IPR008274">
    <property type="entry name" value="AldOxase/xan_DH_MoCoBD1"/>
</dbReference>
<organism evidence="10 11">
    <name type="scientific">Streptomyces paromomycinus</name>
    <name type="common">Streptomyces rimosus subsp. paromomycinus</name>
    <dbReference type="NCBI Taxonomy" id="92743"/>
    <lineage>
        <taxon>Bacteria</taxon>
        <taxon>Bacillati</taxon>
        <taxon>Actinomycetota</taxon>
        <taxon>Actinomycetes</taxon>
        <taxon>Kitasatosporales</taxon>
        <taxon>Streptomycetaceae</taxon>
        <taxon>Streptomyces</taxon>
    </lineage>
</organism>
<dbReference type="InterPro" id="IPR036010">
    <property type="entry name" value="2Fe-2S_ferredoxin-like_sf"/>
</dbReference>
<dbReference type="InterPro" id="IPR002888">
    <property type="entry name" value="2Fe-2S-bd"/>
</dbReference>
<gene>
    <name evidence="10" type="ORF">GKJPGBOP_05767</name>
</gene>
<dbReference type="GO" id="GO:0016491">
    <property type="term" value="F:oxidoreductase activity"/>
    <property type="evidence" value="ECO:0007669"/>
    <property type="project" value="UniProtKB-KW"/>
</dbReference>
<dbReference type="Pfam" id="PF00941">
    <property type="entry name" value="FAD_binding_5"/>
    <property type="match status" value="1"/>
</dbReference>
<accession>A0A401W9Q1</accession>
<dbReference type="PROSITE" id="PS00197">
    <property type="entry name" value="2FE2S_FER_1"/>
    <property type="match status" value="1"/>
</dbReference>
<dbReference type="Gene3D" id="3.10.20.30">
    <property type="match status" value="1"/>
</dbReference>
<evidence type="ECO:0000313" key="11">
    <source>
        <dbReference type="Proteomes" id="UP000286746"/>
    </source>
</evidence>
<keyword evidence="5" id="KW-0560">Oxidoreductase</keyword>
<dbReference type="InterPro" id="IPR001041">
    <property type="entry name" value="2Fe-2S_ferredoxin-type"/>
</dbReference>
<keyword evidence="6" id="KW-0408">Iron</keyword>
<dbReference type="GO" id="GO:0051537">
    <property type="term" value="F:2 iron, 2 sulfur cluster binding"/>
    <property type="evidence" value="ECO:0007669"/>
    <property type="project" value="InterPro"/>
</dbReference>
<comment type="caution">
    <text evidence="10">The sequence shown here is derived from an EMBL/GenBank/DDBJ whole genome shotgun (WGS) entry which is preliminary data.</text>
</comment>
<dbReference type="InterPro" id="IPR006058">
    <property type="entry name" value="2Fe2S_fd_BS"/>
</dbReference>
<dbReference type="Gene3D" id="1.10.150.120">
    <property type="entry name" value="[2Fe-2S]-binding domain"/>
    <property type="match status" value="1"/>
</dbReference>
<evidence type="ECO:0000256" key="3">
    <source>
        <dbReference type="ARBA" id="ARBA00006849"/>
    </source>
</evidence>
<protein>
    <submittedName>
        <fullName evidence="10">Oxidoreductase</fullName>
    </submittedName>
</protein>
<feature type="region of interest" description="Disordered" evidence="7">
    <location>
        <begin position="593"/>
        <end position="614"/>
    </location>
</feature>
<dbReference type="SMART" id="SM01008">
    <property type="entry name" value="Ald_Xan_dh_C"/>
    <property type="match status" value="1"/>
</dbReference>
<comment type="similarity">
    <text evidence="3">Belongs to the xanthine dehydrogenase family.</text>
</comment>
<dbReference type="SUPFAM" id="SSF54665">
    <property type="entry name" value="CO dehydrogenase molybdoprotein N-domain-like"/>
    <property type="match status" value="1"/>
</dbReference>
<dbReference type="GO" id="GO:0071949">
    <property type="term" value="F:FAD binding"/>
    <property type="evidence" value="ECO:0007669"/>
    <property type="project" value="InterPro"/>
</dbReference>
<comment type="cofactor">
    <cofactor evidence="2">
        <name>FAD</name>
        <dbReference type="ChEBI" id="CHEBI:57692"/>
    </cofactor>
</comment>
<dbReference type="InterPro" id="IPR046867">
    <property type="entry name" value="AldOxase/xan_DH_MoCoBD2"/>
</dbReference>
<keyword evidence="11" id="KW-1185">Reference proteome</keyword>
<keyword evidence="4" id="KW-0479">Metal-binding</keyword>
<comment type="cofactor">
    <cofactor evidence="1">
        <name>Mo-molybdopterin</name>
        <dbReference type="ChEBI" id="CHEBI:71302"/>
    </cofactor>
</comment>
<name>A0A401W9Q1_STREY</name>
<dbReference type="PROSITE" id="PS51387">
    <property type="entry name" value="FAD_PCMH"/>
    <property type="match status" value="1"/>
</dbReference>
<evidence type="ECO:0000256" key="5">
    <source>
        <dbReference type="ARBA" id="ARBA00023002"/>
    </source>
</evidence>
<feature type="compositionally biased region" description="Low complexity" evidence="7">
    <location>
        <begin position="349"/>
        <end position="362"/>
    </location>
</feature>
<dbReference type="InterPro" id="IPR036318">
    <property type="entry name" value="FAD-bd_PCMH-like_sf"/>
</dbReference>
<evidence type="ECO:0000256" key="6">
    <source>
        <dbReference type="ARBA" id="ARBA00023004"/>
    </source>
</evidence>
<evidence type="ECO:0000313" key="10">
    <source>
        <dbReference type="EMBL" id="GCD46021.1"/>
    </source>
</evidence>
<feature type="region of interest" description="Disordered" evidence="7">
    <location>
        <begin position="349"/>
        <end position="377"/>
    </location>
</feature>
<dbReference type="InterPro" id="IPR036856">
    <property type="entry name" value="Ald_Oxase/Xan_DH_a/b_sf"/>
</dbReference>
<dbReference type="InterPro" id="IPR016166">
    <property type="entry name" value="FAD-bd_PCMH"/>
</dbReference>
<dbReference type="InterPro" id="IPR012675">
    <property type="entry name" value="Beta-grasp_dom_sf"/>
</dbReference>
<dbReference type="Gene3D" id="3.90.1170.50">
    <property type="entry name" value="Aldehyde oxidase/xanthine dehydrogenase, a/b hammerhead"/>
    <property type="match status" value="1"/>
</dbReference>
<dbReference type="CDD" id="cd00207">
    <property type="entry name" value="fer2"/>
    <property type="match status" value="1"/>
</dbReference>
<dbReference type="Gene3D" id="3.30.365.10">
    <property type="entry name" value="Aldehyde oxidase/xanthine dehydrogenase, molybdopterin binding domain"/>
    <property type="match status" value="5"/>
</dbReference>
<dbReference type="Pfam" id="PF02738">
    <property type="entry name" value="MoCoBD_1"/>
    <property type="match status" value="1"/>
</dbReference>
<dbReference type="PANTHER" id="PTHR11908:SF157">
    <property type="entry name" value="XANTHINE DEHYDROGENASE SUBUNIT D-RELATED"/>
    <property type="match status" value="1"/>
</dbReference>
<dbReference type="InterPro" id="IPR037165">
    <property type="entry name" value="AldOxase/xan_DH_Mopterin-bd_sf"/>
</dbReference>
<dbReference type="InterPro" id="IPR016208">
    <property type="entry name" value="Ald_Oxase/xanthine_DH-like"/>
</dbReference>
<dbReference type="SUPFAM" id="SSF56176">
    <property type="entry name" value="FAD-binding/transporter-associated domain-like"/>
    <property type="match status" value="1"/>
</dbReference>
<feature type="domain" description="2Fe-2S ferredoxin-type" evidence="8">
    <location>
        <begin position="359"/>
        <end position="434"/>
    </location>
</feature>
<evidence type="ECO:0000256" key="1">
    <source>
        <dbReference type="ARBA" id="ARBA00001924"/>
    </source>
</evidence>
<dbReference type="Pfam" id="PF00111">
    <property type="entry name" value="Fer2"/>
    <property type="match status" value="1"/>
</dbReference>
<dbReference type="Pfam" id="PF20256">
    <property type="entry name" value="MoCoBD_2"/>
    <property type="match status" value="2"/>
</dbReference>
<evidence type="ECO:0000256" key="7">
    <source>
        <dbReference type="SAM" id="MobiDB-lite"/>
    </source>
</evidence>
<dbReference type="Pfam" id="PF01315">
    <property type="entry name" value="Ald_Xan_dh_C"/>
    <property type="match status" value="1"/>
</dbReference>
<evidence type="ECO:0000259" key="9">
    <source>
        <dbReference type="PROSITE" id="PS51387"/>
    </source>
</evidence>
<proteinExistence type="inferred from homology"/>
<reference evidence="10 11" key="1">
    <citation type="submission" date="2018-11" db="EMBL/GenBank/DDBJ databases">
        <title>Whole genome sequence of Streptomyces paromomycinus NBRC 15454(T).</title>
        <authorList>
            <person name="Komaki H."/>
            <person name="Tamura T."/>
        </authorList>
    </citation>
    <scope>NUCLEOTIDE SEQUENCE [LARGE SCALE GENOMIC DNA]</scope>
    <source>
        <strain evidence="10 11">NBRC 15454</strain>
    </source>
</reference>
<dbReference type="InterPro" id="IPR000674">
    <property type="entry name" value="Ald_Oxase/Xan_DH_a/b"/>
</dbReference>
<dbReference type="AlphaFoldDB" id="A0A401W9Q1"/>
<dbReference type="Gene3D" id="3.30.465.10">
    <property type="match status" value="1"/>
</dbReference>
<dbReference type="SUPFAM" id="SSF56003">
    <property type="entry name" value="Molybdenum cofactor-binding domain"/>
    <property type="match status" value="1"/>
</dbReference>